<dbReference type="InterPro" id="IPR014743">
    <property type="entry name" value="Cl-channel_core"/>
</dbReference>
<dbReference type="PRINTS" id="PR00762">
    <property type="entry name" value="CLCHANNEL"/>
</dbReference>
<keyword evidence="3 10" id="KW-0812">Transmembrane</keyword>
<evidence type="ECO:0000256" key="8">
    <source>
        <dbReference type="ARBA" id="ARBA00023214"/>
    </source>
</evidence>
<feature type="transmembrane region" description="Helical" evidence="10">
    <location>
        <begin position="163"/>
        <end position="188"/>
    </location>
</feature>
<dbReference type="Gene3D" id="1.10.3080.10">
    <property type="entry name" value="Clc chloride channel"/>
    <property type="match status" value="1"/>
</dbReference>
<dbReference type="SUPFAM" id="SSF81340">
    <property type="entry name" value="Clc chloride channel"/>
    <property type="match status" value="1"/>
</dbReference>
<evidence type="ECO:0000256" key="3">
    <source>
        <dbReference type="ARBA" id="ARBA00022692"/>
    </source>
</evidence>
<accession>A0A378KS56</accession>
<gene>
    <name evidence="12" type="primary">clcA</name>
    <name evidence="11" type="ORF">Lqua_1574</name>
    <name evidence="12" type="ORF">NCTC12376_01203</name>
</gene>
<protein>
    <submittedName>
        <fullName evidence="12">Chloride channel protein (Voltage gated)</fullName>
    </submittedName>
</protein>
<dbReference type="InterPro" id="IPR050368">
    <property type="entry name" value="ClC-type_chloride_channel"/>
</dbReference>
<dbReference type="RefSeq" id="WP_083501287.1">
    <property type="nucleotide sequence ID" value="NZ_CAAAIL010000003.1"/>
</dbReference>
<dbReference type="GO" id="GO:0034707">
    <property type="term" value="C:chloride channel complex"/>
    <property type="evidence" value="ECO:0007669"/>
    <property type="project" value="UniProtKB-KW"/>
</dbReference>
<dbReference type="EMBL" id="LNYR01000012">
    <property type="protein sequence ID" value="KTD51347.1"/>
    <property type="molecule type" value="Genomic_DNA"/>
</dbReference>
<keyword evidence="8" id="KW-0868">Chloride</keyword>
<evidence type="ECO:0000256" key="2">
    <source>
        <dbReference type="ARBA" id="ARBA00022448"/>
    </source>
</evidence>
<feature type="transmembrane region" description="Helical" evidence="10">
    <location>
        <begin position="268"/>
        <end position="288"/>
    </location>
</feature>
<name>A0A378KS56_9GAMM</name>
<dbReference type="GO" id="GO:0005254">
    <property type="term" value="F:chloride channel activity"/>
    <property type="evidence" value="ECO:0007669"/>
    <property type="project" value="UniProtKB-KW"/>
</dbReference>
<evidence type="ECO:0000256" key="10">
    <source>
        <dbReference type="SAM" id="Phobius"/>
    </source>
</evidence>
<comment type="subcellular location">
    <subcellularLocation>
        <location evidence="1">Membrane</location>
        <topology evidence="1">Multi-pass membrane protein</topology>
    </subcellularLocation>
</comment>
<evidence type="ECO:0000256" key="1">
    <source>
        <dbReference type="ARBA" id="ARBA00004141"/>
    </source>
</evidence>
<evidence type="ECO:0000256" key="5">
    <source>
        <dbReference type="ARBA" id="ARBA00023065"/>
    </source>
</evidence>
<keyword evidence="13" id="KW-1185">Reference proteome</keyword>
<sequence>MESVITEENKSKTPLWTLFLVTISVGVASGILGMTLALLLHYIQHIAYGYSPLHIISNESFLEGVRASSSERRVTILILCGLIAGLGWAAVYQLGKPLVSIAEAIKTNKTMPMLSTTFHALLQIITIALGSPLGREVAPREASAVFATWISSKAGLSIKETKIMLACGAGAGLAAVYNVPLGGAVFVLEVLLCTLNWSIVLPALTTSAIAVVVSWWGLGNEPLYHIPDLTISYSLVIWSIGTGPFFGMAAFWFIYVATIQRSKSQRNWMMIVTCLINFTLIGALSIYFPELLGNGKSPAQLEFSSQVGIGLSAALLMLRSLIVWSSLRVGAQGGLLTPSLANGALLGAILGGVWNMIWPTASFEAFALVGAAAFLGAAQKMPVTAIVLIFELTRIDLSLLIPILFAVAGSVAMFHWCKNYFINDPD</sequence>
<proteinExistence type="predicted"/>
<dbReference type="Pfam" id="PF00654">
    <property type="entry name" value="Voltage_CLC"/>
    <property type="match status" value="1"/>
</dbReference>
<evidence type="ECO:0000256" key="7">
    <source>
        <dbReference type="ARBA" id="ARBA00023173"/>
    </source>
</evidence>
<feature type="transmembrane region" description="Helical" evidence="10">
    <location>
        <begin position="339"/>
        <end position="359"/>
    </location>
</feature>
<keyword evidence="5" id="KW-0406">Ion transport</keyword>
<evidence type="ECO:0000256" key="6">
    <source>
        <dbReference type="ARBA" id="ARBA00023136"/>
    </source>
</evidence>
<evidence type="ECO:0000313" key="13">
    <source>
        <dbReference type="Proteomes" id="UP000054639"/>
    </source>
</evidence>
<organism evidence="12 14">
    <name type="scientific">Legionella quateirensis</name>
    <dbReference type="NCBI Taxonomy" id="45072"/>
    <lineage>
        <taxon>Bacteria</taxon>
        <taxon>Pseudomonadati</taxon>
        <taxon>Pseudomonadota</taxon>
        <taxon>Gammaproteobacteria</taxon>
        <taxon>Legionellales</taxon>
        <taxon>Legionellaceae</taxon>
        <taxon>Legionella</taxon>
    </lineage>
</organism>
<feature type="transmembrane region" description="Helical" evidence="10">
    <location>
        <begin position="397"/>
        <end position="416"/>
    </location>
</feature>
<evidence type="ECO:0000256" key="9">
    <source>
        <dbReference type="ARBA" id="ARBA00023303"/>
    </source>
</evidence>
<evidence type="ECO:0000313" key="12">
    <source>
        <dbReference type="EMBL" id="STY17405.1"/>
    </source>
</evidence>
<evidence type="ECO:0000313" key="11">
    <source>
        <dbReference type="EMBL" id="KTD51347.1"/>
    </source>
</evidence>
<evidence type="ECO:0000313" key="14">
    <source>
        <dbReference type="Proteomes" id="UP000254230"/>
    </source>
</evidence>
<keyword evidence="4 10" id="KW-1133">Transmembrane helix</keyword>
<dbReference type="Proteomes" id="UP000054639">
    <property type="component" value="Unassembled WGS sequence"/>
</dbReference>
<feature type="transmembrane region" description="Helical" evidence="10">
    <location>
        <begin position="236"/>
        <end position="256"/>
    </location>
</feature>
<dbReference type="CDD" id="cd01033">
    <property type="entry name" value="ClC_like"/>
    <property type="match status" value="1"/>
</dbReference>
<evidence type="ECO:0000256" key="4">
    <source>
        <dbReference type="ARBA" id="ARBA00022989"/>
    </source>
</evidence>
<feature type="transmembrane region" description="Helical" evidence="10">
    <location>
        <begin position="308"/>
        <end position="327"/>
    </location>
</feature>
<feature type="transmembrane region" description="Helical" evidence="10">
    <location>
        <begin position="195"/>
        <end position="216"/>
    </location>
</feature>
<dbReference type="PANTHER" id="PTHR43427">
    <property type="entry name" value="CHLORIDE CHANNEL PROTEIN CLC-E"/>
    <property type="match status" value="1"/>
</dbReference>
<dbReference type="AlphaFoldDB" id="A0A378KS56"/>
<feature type="transmembrane region" description="Helical" evidence="10">
    <location>
        <begin position="15"/>
        <end position="43"/>
    </location>
</feature>
<dbReference type="PANTHER" id="PTHR43427:SF6">
    <property type="entry name" value="CHLORIDE CHANNEL PROTEIN CLC-E"/>
    <property type="match status" value="1"/>
</dbReference>
<keyword evidence="2" id="KW-0813">Transport</keyword>
<feature type="transmembrane region" description="Helical" evidence="10">
    <location>
        <begin position="365"/>
        <end position="390"/>
    </location>
</feature>
<reference evidence="12 14" key="2">
    <citation type="submission" date="2018-06" db="EMBL/GenBank/DDBJ databases">
        <authorList>
            <consortium name="Pathogen Informatics"/>
            <person name="Doyle S."/>
        </authorList>
    </citation>
    <scope>NUCLEOTIDE SEQUENCE [LARGE SCALE GENOMIC DNA]</scope>
    <source>
        <strain evidence="12 14">NCTC12376</strain>
    </source>
</reference>
<dbReference type="STRING" id="45072.Lqua_1574"/>
<keyword evidence="7" id="KW-0869">Chloride channel</keyword>
<keyword evidence="9" id="KW-0407">Ion channel</keyword>
<dbReference type="OrthoDB" id="3261015at2"/>
<dbReference type="InterPro" id="IPR001807">
    <property type="entry name" value="ClC"/>
</dbReference>
<feature type="transmembrane region" description="Helical" evidence="10">
    <location>
        <begin position="74"/>
        <end position="92"/>
    </location>
</feature>
<dbReference type="EMBL" id="UGOW01000001">
    <property type="protein sequence ID" value="STY17405.1"/>
    <property type="molecule type" value="Genomic_DNA"/>
</dbReference>
<dbReference type="Proteomes" id="UP000254230">
    <property type="component" value="Unassembled WGS sequence"/>
</dbReference>
<reference evidence="11 13" key="1">
    <citation type="submission" date="2015-11" db="EMBL/GenBank/DDBJ databases">
        <title>Genomic analysis of 38 Legionella species identifies large and diverse effector repertoires.</title>
        <authorList>
            <person name="Burstein D."/>
            <person name="Amaro F."/>
            <person name="Zusman T."/>
            <person name="Lifshitz Z."/>
            <person name="Cohen O."/>
            <person name="Gilbert J.A."/>
            <person name="Pupko T."/>
            <person name="Shuman H.A."/>
            <person name="Segal G."/>
        </authorList>
    </citation>
    <scope>NUCLEOTIDE SEQUENCE [LARGE SCALE GENOMIC DNA]</scope>
    <source>
        <strain evidence="11 13">ATCC 49507</strain>
    </source>
</reference>
<keyword evidence="6 10" id="KW-0472">Membrane</keyword>